<keyword evidence="4" id="KW-1185">Reference proteome</keyword>
<dbReference type="STRING" id="3469.A0A4Y7JLY7"/>
<organism evidence="3 4">
    <name type="scientific">Papaver somniferum</name>
    <name type="common">Opium poppy</name>
    <dbReference type="NCBI Taxonomy" id="3469"/>
    <lineage>
        <taxon>Eukaryota</taxon>
        <taxon>Viridiplantae</taxon>
        <taxon>Streptophyta</taxon>
        <taxon>Embryophyta</taxon>
        <taxon>Tracheophyta</taxon>
        <taxon>Spermatophyta</taxon>
        <taxon>Magnoliopsida</taxon>
        <taxon>Ranunculales</taxon>
        <taxon>Papaveraceae</taxon>
        <taxon>Papaveroideae</taxon>
        <taxon>Papaver</taxon>
    </lineage>
</organism>
<evidence type="ECO:0000256" key="1">
    <source>
        <dbReference type="SAM" id="Phobius"/>
    </source>
</evidence>
<evidence type="ECO:0000313" key="3">
    <source>
        <dbReference type="EMBL" id="RZC62114.1"/>
    </source>
</evidence>
<dbReference type="PANTHER" id="PTHR46038:SF38">
    <property type="entry name" value="GLYCOSYLTRANSFERASE-RELATED"/>
    <property type="match status" value="1"/>
</dbReference>
<dbReference type="OrthoDB" id="540503at2759"/>
<dbReference type="Gramene" id="RZC62114">
    <property type="protein sequence ID" value="RZC62114"/>
    <property type="gene ID" value="C5167_023912"/>
</dbReference>
<feature type="domain" description="Nucleotide-diphospho-sugar transferase" evidence="2">
    <location>
        <begin position="126"/>
        <end position="324"/>
    </location>
</feature>
<protein>
    <recommendedName>
        <fullName evidence="2">Nucleotide-diphospho-sugar transferase domain-containing protein</fullName>
    </recommendedName>
</protein>
<dbReference type="EMBL" id="CM010719">
    <property type="protein sequence ID" value="RZC62114.1"/>
    <property type="molecule type" value="Genomic_DNA"/>
</dbReference>
<dbReference type="Proteomes" id="UP000316621">
    <property type="component" value="Chromosome 5"/>
</dbReference>
<reference evidence="3 4" key="1">
    <citation type="journal article" date="2018" name="Science">
        <title>The opium poppy genome and morphinan production.</title>
        <authorList>
            <person name="Guo L."/>
            <person name="Winzer T."/>
            <person name="Yang X."/>
            <person name="Li Y."/>
            <person name="Ning Z."/>
            <person name="He Z."/>
            <person name="Teodor R."/>
            <person name="Lu Y."/>
            <person name="Bowser T.A."/>
            <person name="Graham I.A."/>
            <person name="Ye K."/>
        </authorList>
    </citation>
    <scope>NUCLEOTIDE SEQUENCE [LARGE SCALE GENOMIC DNA]</scope>
    <source>
        <strain evidence="4">cv. HN1</strain>
        <tissue evidence="3">Leaves</tissue>
    </source>
</reference>
<keyword evidence="1" id="KW-1133">Transmembrane helix</keyword>
<name>A0A4Y7JLY7_PAPSO</name>
<evidence type="ECO:0000259" key="2">
    <source>
        <dbReference type="Pfam" id="PF03407"/>
    </source>
</evidence>
<dbReference type="AlphaFoldDB" id="A0A4Y7JLY7"/>
<gene>
    <name evidence="3" type="ORF">C5167_023912</name>
</gene>
<dbReference type="InterPro" id="IPR005069">
    <property type="entry name" value="Nucl-diP-sugar_transferase"/>
</dbReference>
<keyword evidence="1" id="KW-0472">Membrane</keyword>
<accession>A0A4Y7JLY7</accession>
<dbReference type="OMA" id="IHDINIM"/>
<proteinExistence type="predicted"/>
<dbReference type="Pfam" id="PF03407">
    <property type="entry name" value="Nucleotid_trans"/>
    <property type="match status" value="1"/>
</dbReference>
<keyword evidence="1" id="KW-0812">Transmembrane</keyword>
<dbReference type="InterPro" id="IPR044821">
    <property type="entry name" value="At1g28695/At4g15970-like"/>
</dbReference>
<sequence length="377" mass="44120">MATRRRTSTSESNKNTKLTILPDPESRFRRILMLVMLFAIVALPCLALYNAVYPLRFFHSSPRKNLAAANPSLDTEEVKLERVLKAASMKDKTVIITTLNEAWAAPYSIFDLFLESFKIGENTKGLLKHLVVIALDQKAYKRCLEVHPHCYALTVEGVDFSVEAYFMSKPYLKMMWSRIDILRVVLELGYNFLFTDADIMWFRDPFRRFYEDTDFQIATDNYALNDSYNMNNMPNGGFTYVKSNTRSIEFYKFWFMSRIKYKNKHDQSVLMLIKHDPFLEKIGLKIRFLNTLYFGGFCETSKDFNQVSTMHANCCFGLDTKIHDINIMLDDWRNYASSSPSLKSSWNSTWRVPQNCSIKNFDRDYRPKRLVQKGKKD</sequence>
<evidence type="ECO:0000313" key="4">
    <source>
        <dbReference type="Proteomes" id="UP000316621"/>
    </source>
</evidence>
<dbReference type="PANTHER" id="PTHR46038">
    <property type="entry name" value="EXPRESSED PROTEIN-RELATED"/>
    <property type="match status" value="1"/>
</dbReference>
<feature type="transmembrane region" description="Helical" evidence="1">
    <location>
        <begin position="31"/>
        <end position="52"/>
    </location>
</feature>